<evidence type="ECO:0000313" key="2">
    <source>
        <dbReference type="EMBL" id="NFV81339.1"/>
    </source>
</evidence>
<dbReference type="Proteomes" id="UP000480684">
    <property type="component" value="Unassembled WGS sequence"/>
</dbReference>
<evidence type="ECO:0000256" key="1">
    <source>
        <dbReference type="SAM" id="Phobius"/>
    </source>
</evidence>
<evidence type="ECO:0008006" key="4">
    <source>
        <dbReference type="Google" id="ProtNLM"/>
    </source>
</evidence>
<feature type="transmembrane region" description="Helical" evidence="1">
    <location>
        <begin position="392"/>
        <end position="414"/>
    </location>
</feature>
<gene>
    <name evidence="2" type="ORF">G4223_14575</name>
</gene>
<feature type="transmembrane region" description="Helical" evidence="1">
    <location>
        <begin position="193"/>
        <end position="216"/>
    </location>
</feature>
<organism evidence="2 3">
    <name type="scientific">Magnetospirillum aberrantis SpK</name>
    <dbReference type="NCBI Taxonomy" id="908842"/>
    <lineage>
        <taxon>Bacteria</taxon>
        <taxon>Pseudomonadati</taxon>
        <taxon>Pseudomonadota</taxon>
        <taxon>Alphaproteobacteria</taxon>
        <taxon>Rhodospirillales</taxon>
        <taxon>Rhodospirillaceae</taxon>
        <taxon>Magnetospirillum</taxon>
    </lineage>
</organism>
<keyword evidence="1" id="KW-1133">Transmembrane helix</keyword>
<feature type="transmembrane region" description="Helical" evidence="1">
    <location>
        <begin position="122"/>
        <end position="142"/>
    </location>
</feature>
<keyword evidence="1" id="KW-0472">Membrane</keyword>
<feature type="transmembrane region" description="Helical" evidence="1">
    <location>
        <begin position="290"/>
        <end position="311"/>
    </location>
</feature>
<feature type="transmembrane region" description="Helical" evidence="1">
    <location>
        <begin position="228"/>
        <end position="245"/>
    </location>
</feature>
<feature type="transmembrane region" description="Helical" evidence="1">
    <location>
        <begin position="317"/>
        <end position="335"/>
    </location>
</feature>
<name>A0A7C9QVR9_9PROT</name>
<keyword evidence="3" id="KW-1185">Reference proteome</keyword>
<comment type="caution">
    <text evidence="2">The sequence shown here is derived from an EMBL/GenBank/DDBJ whole genome shotgun (WGS) entry which is preliminary data.</text>
</comment>
<dbReference type="AlphaFoldDB" id="A0A7C9QVR9"/>
<dbReference type="RefSeq" id="WP_163681283.1">
    <property type="nucleotide sequence ID" value="NZ_JAAIYP010000039.1"/>
</dbReference>
<feature type="transmembrane region" description="Helical" evidence="1">
    <location>
        <begin position="21"/>
        <end position="42"/>
    </location>
</feature>
<feature type="transmembrane region" description="Helical" evidence="1">
    <location>
        <begin position="97"/>
        <end position="116"/>
    </location>
</feature>
<protein>
    <recommendedName>
        <fullName evidence="4">Cbb3-type cytochrome c oxidase subunit I</fullName>
    </recommendedName>
</protein>
<feature type="transmembrane region" description="Helical" evidence="1">
    <location>
        <begin position="366"/>
        <end position="386"/>
    </location>
</feature>
<feature type="transmembrane region" description="Helical" evidence="1">
    <location>
        <begin position="54"/>
        <end position="76"/>
    </location>
</feature>
<accession>A0A7C9QVR9</accession>
<reference evidence="2 3" key="1">
    <citation type="submission" date="2020-02" db="EMBL/GenBank/DDBJ databases">
        <authorList>
            <person name="Dziuba M."/>
            <person name="Kuznetsov B."/>
            <person name="Mardanov A."/>
            <person name="Ravin N."/>
            <person name="Grouzdev D."/>
        </authorList>
    </citation>
    <scope>NUCLEOTIDE SEQUENCE [LARGE SCALE GENOMIC DNA]</scope>
    <source>
        <strain evidence="2 3">SpK</strain>
    </source>
</reference>
<sequence>MVPGMLMMGAKDRLLPPSVPFRFFASAVVLHVAGWGAVLLGADTLPGFQGGLGPALAGLHLITLGVLGMTAMGAAFQMLPVATRRQLGPLWACRLTWWLYTPGVVVLSLGMGAEHVGAMHAGGWLTVAGLSLFGVLVGRNLLQVSDLPGVTRHAWIALASLLGLAVLGLLLVSDVGVGFLDRRGAVAAAHAVLAGYGFMGNLALGFSYVLVPMFVLSQGVPDAVGRQSATLSAVALVLAVAGLVLGQGMVAVAGGVVGLVAIGLHLRALLAVLESRMRKRLEPFFRLVRLAWILLPVSVVLGMAVAVGGAPELSAPLWGWLLVFGWLLTFVTGILQRIMPFLASMHSGGASGRPVLMSKLVAERPLAVHAVCHGAALALGVVGLMAGSVPVIRAAAALGLVGALAFALSAFLVLSRLIAQERAAQPSKA</sequence>
<dbReference type="EMBL" id="JAAIYP010000039">
    <property type="protein sequence ID" value="NFV81339.1"/>
    <property type="molecule type" value="Genomic_DNA"/>
</dbReference>
<evidence type="ECO:0000313" key="3">
    <source>
        <dbReference type="Proteomes" id="UP000480684"/>
    </source>
</evidence>
<keyword evidence="1" id="KW-0812">Transmembrane</keyword>
<proteinExistence type="predicted"/>
<feature type="transmembrane region" description="Helical" evidence="1">
    <location>
        <begin position="154"/>
        <end position="173"/>
    </location>
</feature>
<feature type="transmembrane region" description="Helical" evidence="1">
    <location>
        <begin position="251"/>
        <end position="270"/>
    </location>
</feature>